<dbReference type="Proteomes" id="UP000249748">
    <property type="component" value="Unassembled WGS sequence"/>
</dbReference>
<name>A0ACD1I8G9_9EURO</name>
<keyword evidence="2" id="KW-1185">Reference proteome</keyword>
<gene>
    <name evidence="1" type="ORF">BO79DRAFT_152340</name>
</gene>
<evidence type="ECO:0000313" key="1">
    <source>
        <dbReference type="EMBL" id="RAK86864.1"/>
    </source>
</evidence>
<sequence length="126" mass="13637">MGWDQKEQWGGGSAGVAKRRCSGTASTNKLVLPPLQGGCVYTSTMRRQQQLLQIEIVRRQCNLTLLTAATDGPQPNTGIPMLEASLFVPEMLGPLVPLPFAVEPGQRLFVGEGLFPIKLWSGMVSL</sequence>
<reference evidence="1" key="1">
    <citation type="submission" date="2018-02" db="EMBL/GenBank/DDBJ databases">
        <title>The genomes of Aspergillus section Nigri reveals drivers in fungal speciation.</title>
        <authorList>
            <consortium name="DOE Joint Genome Institute"/>
            <person name="Vesth T.C."/>
            <person name="Nybo J."/>
            <person name="Theobald S."/>
            <person name="Brandl J."/>
            <person name="Frisvad J.C."/>
            <person name="Nielsen K.F."/>
            <person name="Lyhne E.K."/>
            <person name="Kogle M.E."/>
            <person name="Kuo A."/>
            <person name="Riley R."/>
            <person name="Clum A."/>
            <person name="Nolan M."/>
            <person name="Lipzen A."/>
            <person name="Salamov A."/>
            <person name="Henrissat B."/>
            <person name="Wiebenga A."/>
            <person name="De vries R.P."/>
            <person name="Grigoriev I.V."/>
            <person name="Mortensen U.H."/>
            <person name="Andersen M.R."/>
            <person name="Baker S.E."/>
        </authorList>
    </citation>
    <scope>NUCLEOTIDE SEQUENCE</scope>
    <source>
        <strain evidence="1">CBS 115574</strain>
    </source>
</reference>
<dbReference type="EMBL" id="KZ824557">
    <property type="protein sequence ID" value="RAK86864.1"/>
    <property type="molecule type" value="Genomic_DNA"/>
</dbReference>
<protein>
    <submittedName>
        <fullName evidence="1">Uncharacterized protein</fullName>
    </submittedName>
</protein>
<evidence type="ECO:0000313" key="2">
    <source>
        <dbReference type="Proteomes" id="UP000249748"/>
    </source>
</evidence>
<organism evidence="1 2">
    <name type="scientific">Aspergillus costaricaensis CBS 115574</name>
    <dbReference type="NCBI Taxonomy" id="1448317"/>
    <lineage>
        <taxon>Eukaryota</taxon>
        <taxon>Fungi</taxon>
        <taxon>Dikarya</taxon>
        <taxon>Ascomycota</taxon>
        <taxon>Pezizomycotina</taxon>
        <taxon>Eurotiomycetes</taxon>
        <taxon>Eurotiomycetidae</taxon>
        <taxon>Eurotiales</taxon>
        <taxon>Aspergillaceae</taxon>
        <taxon>Aspergillus</taxon>
        <taxon>Aspergillus subgen. Circumdati</taxon>
    </lineage>
</organism>
<accession>A0ACD1I8G9</accession>
<proteinExistence type="predicted"/>